<name>A0AAN7QKE9_9MYRT</name>
<dbReference type="InterPro" id="IPR011665">
    <property type="entry name" value="BRF1_TBP-bd_dom"/>
</dbReference>
<feature type="compositionally biased region" description="Basic and acidic residues" evidence="1">
    <location>
        <begin position="136"/>
        <end position="159"/>
    </location>
</feature>
<feature type="domain" description="Brf1 TBP-binding" evidence="2">
    <location>
        <begin position="13"/>
        <end position="129"/>
    </location>
</feature>
<accession>A0AAN7QKE9</accession>
<dbReference type="Pfam" id="PF07741">
    <property type="entry name" value="BRF1"/>
    <property type="match status" value="1"/>
</dbReference>
<dbReference type="EMBL" id="JAXIOK010000005">
    <property type="protein sequence ID" value="KAK4770116.1"/>
    <property type="molecule type" value="Genomic_DNA"/>
</dbReference>
<proteinExistence type="predicted"/>
<gene>
    <name evidence="3" type="ORF">SAY87_030648</name>
</gene>
<dbReference type="Proteomes" id="UP001345219">
    <property type="component" value="Chromosome 24"/>
</dbReference>
<comment type="caution">
    <text evidence="3">The sequence shown here is derived from an EMBL/GenBank/DDBJ whole genome shotgun (WGS) entry which is preliminary data.</text>
</comment>
<evidence type="ECO:0000313" key="3">
    <source>
        <dbReference type="EMBL" id="KAK4770116.1"/>
    </source>
</evidence>
<keyword evidence="4" id="KW-1185">Reference proteome</keyword>
<protein>
    <recommendedName>
        <fullName evidence="2">Brf1 TBP-binding domain-containing protein</fullName>
    </recommendedName>
</protein>
<evidence type="ECO:0000256" key="1">
    <source>
        <dbReference type="SAM" id="MobiDB-lite"/>
    </source>
</evidence>
<evidence type="ECO:0000313" key="4">
    <source>
        <dbReference type="Proteomes" id="UP001345219"/>
    </source>
</evidence>
<feature type="region of interest" description="Disordered" evidence="1">
    <location>
        <begin position="136"/>
        <end position="196"/>
    </location>
</feature>
<feature type="compositionally biased region" description="Acidic residues" evidence="1">
    <location>
        <begin position="171"/>
        <end position="196"/>
    </location>
</feature>
<dbReference type="AlphaFoldDB" id="A0AAN7QKE9"/>
<dbReference type="Gene3D" id="1.20.5.650">
    <property type="entry name" value="Single helix bin"/>
    <property type="match status" value="1"/>
</dbReference>
<organism evidence="3 4">
    <name type="scientific">Trapa incisa</name>
    <dbReference type="NCBI Taxonomy" id="236973"/>
    <lineage>
        <taxon>Eukaryota</taxon>
        <taxon>Viridiplantae</taxon>
        <taxon>Streptophyta</taxon>
        <taxon>Embryophyta</taxon>
        <taxon>Tracheophyta</taxon>
        <taxon>Spermatophyta</taxon>
        <taxon>Magnoliopsida</taxon>
        <taxon>eudicotyledons</taxon>
        <taxon>Gunneridae</taxon>
        <taxon>Pentapetalae</taxon>
        <taxon>rosids</taxon>
        <taxon>malvids</taxon>
        <taxon>Myrtales</taxon>
        <taxon>Lythraceae</taxon>
        <taxon>Trapa</taxon>
    </lineage>
</organism>
<evidence type="ECO:0000259" key="2">
    <source>
        <dbReference type="Pfam" id="PF07741"/>
    </source>
</evidence>
<sequence length="212" mass="24356">MGSVNGHESDTLSDIDDNEVDRYLLNEDEKFFKKKIWENINREYLEEQSARVAATTAVKEGFAANFKGSSEELSVHELAAATKKKRKPKRLTEAKCLTSDQTAPGATHRMLEKKRLSSKVNYEALEKLFAQTAEIPQKKQKTESLFKYDDMSPGEGREHITKKKNGRGEENELEKEDEEDQMGGETVAEEDEDDHWYYNDDEETCENTCKLF</sequence>
<reference evidence="3 4" key="1">
    <citation type="journal article" date="2023" name="Hortic Res">
        <title>Pangenome of water caltrop reveals structural variations and asymmetric subgenome divergence after allopolyploidization.</title>
        <authorList>
            <person name="Zhang X."/>
            <person name="Chen Y."/>
            <person name="Wang L."/>
            <person name="Yuan Y."/>
            <person name="Fang M."/>
            <person name="Shi L."/>
            <person name="Lu R."/>
            <person name="Comes H.P."/>
            <person name="Ma Y."/>
            <person name="Chen Y."/>
            <person name="Huang G."/>
            <person name="Zhou Y."/>
            <person name="Zheng Z."/>
            <person name="Qiu Y."/>
        </authorList>
    </citation>
    <scope>NUCLEOTIDE SEQUENCE [LARGE SCALE GENOMIC DNA]</scope>
    <source>
        <tissue evidence="3">Roots</tissue>
    </source>
</reference>